<dbReference type="KEGG" id="dmu:Desmu_1111"/>
<keyword evidence="8" id="KW-0687">Ribonucleoprotein</keyword>
<dbReference type="SUPFAM" id="SSF50104">
    <property type="entry name" value="Translation proteins SH3-like domain"/>
    <property type="match status" value="1"/>
</dbReference>
<comment type="similarity">
    <text evidence="4">Belongs to the archaeal Spt5 family.</text>
</comment>
<dbReference type="Pfam" id="PF00467">
    <property type="entry name" value="KOW"/>
    <property type="match status" value="1"/>
</dbReference>
<dbReference type="Gene3D" id="3.30.70.940">
    <property type="entry name" value="NusG, N-terminal domain"/>
    <property type="match status" value="1"/>
</dbReference>
<dbReference type="GO" id="GO:0005840">
    <property type="term" value="C:ribosome"/>
    <property type="evidence" value="ECO:0007669"/>
    <property type="project" value="UniProtKB-KW"/>
</dbReference>
<keyword evidence="3 4" id="KW-0804">Transcription</keyword>
<protein>
    <recommendedName>
        <fullName evidence="4 5">Transcription elongation factor Spt5</fullName>
    </recommendedName>
</protein>
<name>E8RAA7_DESM0</name>
<dbReference type="EMBL" id="CP002363">
    <property type="protein sequence ID" value="ADV65413.1"/>
    <property type="molecule type" value="Genomic_DNA"/>
</dbReference>
<dbReference type="NCBIfam" id="TIGR00405">
    <property type="entry name" value="KOW_elon_Spt5"/>
    <property type="match status" value="1"/>
</dbReference>
<sequence>MEDQQSSGEEQARIYAVKTTVGRELDVAFIISMRVEEKKAKGEETSVRSIIIPPDIKGYVFLEVEKLSELYRVVSDIRYVKAGRPMKIAYEELEKLLKPKPVIEELDVGDIVEITRGPFKGMRAKITGVDRNKNMLTVNILEATFTIPITIPGDYVKKMSKGA</sequence>
<dbReference type="Pfam" id="PF03439">
    <property type="entry name" value="Spt5-NGN"/>
    <property type="match status" value="1"/>
</dbReference>
<dbReference type="GeneID" id="10153822"/>
<dbReference type="InterPro" id="IPR005100">
    <property type="entry name" value="NGN-domain"/>
</dbReference>
<dbReference type="STRING" id="765177.Desmu_1111"/>
<dbReference type="GO" id="GO:0006354">
    <property type="term" value="P:DNA-templated transcription elongation"/>
    <property type="evidence" value="ECO:0007669"/>
    <property type="project" value="InterPro"/>
</dbReference>
<dbReference type="InterPro" id="IPR014722">
    <property type="entry name" value="Rib_uL2_dom2"/>
</dbReference>
<dbReference type="AlphaFoldDB" id="E8RAA7"/>
<comment type="function">
    <text evidence="4">Stimulates transcription elongation.</text>
</comment>
<evidence type="ECO:0000256" key="4">
    <source>
        <dbReference type="HAMAP-Rule" id="MF_00950"/>
    </source>
</evidence>
<evidence type="ECO:0000256" key="1">
    <source>
        <dbReference type="ARBA" id="ARBA00006956"/>
    </source>
</evidence>
<dbReference type="eggNOG" id="arCOG01920">
    <property type="taxonomic scope" value="Archaea"/>
</dbReference>
<evidence type="ECO:0000256" key="3">
    <source>
        <dbReference type="ARBA" id="ARBA00023163"/>
    </source>
</evidence>
<evidence type="ECO:0000256" key="2">
    <source>
        <dbReference type="ARBA" id="ARBA00023015"/>
    </source>
</evidence>
<dbReference type="InterPro" id="IPR036735">
    <property type="entry name" value="NGN_dom_sf"/>
</dbReference>
<organism evidence="8 9">
    <name type="scientific">Desulfurococcus mucosus (strain ATCC 35584 / DSM 2162 / JCM 9187 / O7/1)</name>
    <dbReference type="NCBI Taxonomy" id="765177"/>
    <lineage>
        <taxon>Archaea</taxon>
        <taxon>Thermoproteota</taxon>
        <taxon>Thermoprotei</taxon>
        <taxon>Desulfurococcales</taxon>
        <taxon>Desulfurococcaceae</taxon>
        <taxon>Desulfurococcus</taxon>
    </lineage>
</organism>
<dbReference type="Gene3D" id="2.30.30.30">
    <property type="match status" value="1"/>
</dbReference>
<dbReference type="CDD" id="cd09887">
    <property type="entry name" value="NGN_Arch"/>
    <property type="match status" value="1"/>
</dbReference>
<keyword evidence="2 4" id="KW-0805">Transcription regulation</keyword>
<dbReference type="CDD" id="cd06091">
    <property type="entry name" value="KOW_NusG"/>
    <property type="match status" value="1"/>
</dbReference>
<feature type="domain" description="KOW" evidence="7">
    <location>
        <begin position="105"/>
        <end position="132"/>
    </location>
</feature>
<dbReference type="InterPro" id="IPR011590">
    <property type="entry name" value="Spt5_arc"/>
</dbReference>
<reference evidence="8 9" key="2">
    <citation type="journal article" date="2011" name="Stand. Genomic Sci.">
        <title>Complete genome sequence of Desulfurococcus mucosus type strain (O7/1).</title>
        <authorList>
            <person name="Wirth R."/>
            <person name="Chertkov O."/>
            <person name="Held B."/>
            <person name="Lapidus A."/>
            <person name="Nolan M."/>
            <person name="Lucas S."/>
            <person name="Hammon N."/>
            <person name="Deshpande S."/>
            <person name="Cheng J.F."/>
            <person name="Tapia R."/>
            <person name="Han C."/>
            <person name="Goodwin L."/>
            <person name="Pitluck S."/>
            <person name="Liolios K."/>
            <person name="Ioanna P."/>
            <person name="Ivanova N."/>
            <person name="Mavromatis K."/>
            <person name="Mikhailova N."/>
            <person name="Pati A."/>
            <person name="Chen A."/>
            <person name="Palaniappan K."/>
            <person name="Land M."/>
            <person name="Hauser L."/>
            <person name="Chang Y.J."/>
            <person name="Jeffries C.D."/>
            <person name="Bilek Y."/>
            <person name="Hader T."/>
            <person name="Rohde M."/>
            <person name="Spring S."/>
            <person name="Sikorski J."/>
            <person name="Goker M."/>
            <person name="Woyke T."/>
            <person name="Bristow J."/>
            <person name="Eisen J.A."/>
            <person name="Markowitz V."/>
            <person name="Hugenholtz P."/>
            <person name="Kyrpides N.C."/>
            <person name="Klenk H.P."/>
        </authorList>
    </citation>
    <scope>NUCLEOTIDE SEQUENCE [LARGE SCALE GENOMIC DNA]</scope>
    <source>
        <strain evidence="9">ATCC 35584 / DSM 2162 / JCM 9187 / O7/1</strain>
    </source>
</reference>
<keyword evidence="8" id="KW-0689">Ribosomal protein</keyword>
<proteinExistence type="inferred from homology"/>
<evidence type="ECO:0000259" key="7">
    <source>
        <dbReference type="SMART" id="SM00739"/>
    </source>
</evidence>
<evidence type="ECO:0000313" key="8">
    <source>
        <dbReference type="EMBL" id="ADV65413.1"/>
    </source>
</evidence>
<keyword evidence="9" id="KW-1185">Reference proteome</keyword>
<dbReference type="Proteomes" id="UP000001068">
    <property type="component" value="Chromosome"/>
</dbReference>
<comment type="similarity">
    <text evidence="1">Belongs to the SPT5 family.</text>
</comment>
<dbReference type="SMART" id="SM00738">
    <property type="entry name" value="NGN"/>
    <property type="match status" value="1"/>
</dbReference>
<gene>
    <name evidence="4" type="primary">spt5</name>
    <name evidence="8" type="ordered locus">Desmu_1111</name>
</gene>
<dbReference type="HAMAP" id="MF_00950">
    <property type="entry name" value="Spt5_arch"/>
    <property type="match status" value="1"/>
</dbReference>
<dbReference type="GO" id="GO:0003746">
    <property type="term" value="F:translation elongation factor activity"/>
    <property type="evidence" value="ECO:0007669"/>
    <property type="project" value="InterPro"/>
</dbReference>
<dbReference type="HOGENOM" id="CLU_113589_0_0_2"/>
<dbReference type="SMART" id="SM00739">
    <property type="entry name" value="KOW"/>
    <property type="match status" value="1"/>
</dbReference>
<dbReference type="InterPro" id="IPR005824">
    <property type="entry name" value="KOW"/>
</dbReference>
<dbReference type="InterPro" id="IPR006645">
    <property type="entry name" value="NGN-like_dom"/>
</dbReference>
<dbReference type="InterPro" id="IPR008991">
    <property type="entry name" value="Translation_prot_SH3-like_sf"/>
</dbReference>
<evidence type="ECO:0000313" key="9">
    <source>
        <dbReference type="Proteomes" id="UP000001068"/>
    </source>
</evidence>
<evidence type="ECO:0000259" key="6">
    <source>
        <dbReference type="SMART" id="SM00738"/>
    </source>
</evidence>
<accession>E8RAA7</accession>
<dbReference type="RefSeq" id="WP_013562635.1">
    <property type="nucleotide sequence ID" value="NC_014961.1"/>
</dbReference>
<dbReference type="GO" id="GO:0006355">
    <property type="term" value="P:regulation of DNA-templated transcription"/>
    <property type="evidence" value="ECO:0007669"/>
    <property type="project" value="UniProtKB-UniRule"/>
</dbReference>
<feature type="domain" description="NusG-like N-terminal" evidence="6">
    <location>
        <begin position="11"/>
        <end position="100"/>
    </location>
</feature>
<reference evidence="9" key="1">
    <citation type="submission" date="2010-11" db="EMBL/GenBank/DDBJ databases">
        <title>The complete genome of Desulfurococcus mucosus DSM 2162.</title>
        <authorList>
            <consortium name="US DOE Joint Genome Institute (JGI-PGF)"/>
            <person name="Lucas S."/>
            <person name="Copeland A."/>
            <person name="Lapidus A."/>
            <person name="Bruce D."/>
            <person name="Goodwin L."/>
            <person name="Pitluck S."/>
            <person name="Kyrpides N."/>
            <person name="Mavromatis K."/>
            <person name="Pagani I."/>
            <person name="Ivanova N."/>
            <person name="Ovchinnikova G."/>
            <person name="Chertkov O."/>
            <person name="Held B."/>
            <person name="Brettin T."/>
            <person name="Detter J.C."/>
            <person name="Tapia R."/>
            <person name="Han C."/>
            <person name="Land M."/>
            <person name="Hauser L."/>
            <person name="Markowitz V."/>
            <person name="Cheng J.-F."/>
            <person name="Hugenholtz P."/>
            <person name="Woyke T."/>
            <person name="Wu D."/>
            <person name="Wirth R."/>
            <person name="Bilek Y."/>
            <person name="Hader T."/>
            <person name="Klenk H.-P."/>
            <person name="Eisen J.A."/>
        </authorList>
    </citation>
    <scope>NUCLEOTIDE SEQUENCE [LARGE SCALE GENOMIC DNA]</scope>
    <source>
        <strain evidence="9">ATCC 35584 / DSM 2162 / JCM 9187 / O7/1</strain>
    </source>
</reference>
<comment type="subunit">
    <text evidence="4">Heterodimer composed of Spt4 and Spt5. Interacts with RNA polymerase (RNAP).</text>
</comment>
<evidence type="ECO:0000256" key="5">
    <source>
        <dbReference type="NCBIfam" id="TIGR00405"/>
    </source>
</evidence>